<gene>
    <name evidence="2" type="ORF">ACFFIX_20555</name>
</gene>
<keyword evidence="1" id="KW-0472">Membrane</keyword>
<protein>
    <recommendedName>
        <fullName evidence="4">Type II secretion system protein GspF domain-containing protein</fullName>
    </recommendedName>
</protein>
<dbReference type="EMBL" id="JBHLVO010000024">
    <property type="protein sequence ID" value="MFC0273782.1"/>
    <property type="molecule type" value="Genomic_DNA"/>
</dbReference>
<reference evidence="2 3" key="1">
    <citation type="submission" date="2024-09" db="EMBL/GenBank/DDBJ databases">
        <authorList>
            <person name="Sun Q."/>
            <person name="Mori K."/>
        </authorList>
    </citation>
    <scope>NUCLEOTIDE SEQUENCE [LARGE SCALE GENOMIC DNA]</scope>
    <source>
        <strain evidence="2 3">CCM 7228</strain>
    </source>
</reference>
<proteinExistence type="predicted"/>
<keyword evidence="1" id="KW-1133">Transmembrane helix</keyword>
<dbReference type="Proteomes" id="UP001589854">
    <property type="component" value="Unassembled WGS sequence"/>
</dbReference>
<feature type="transmembrane region" description="Helical" evidence="1">
    <location>
        <begin position="89"/>
        <end position="108"/>
    </location>
</feature>
<name>A0ABV6GJB3_9BACI</name>
<comment type="caution">
    <text evidence="2">The sequence shown here is derived from an EMBL/GenBank/DDBJ whole genome shotgun (WGS) entry which is preliminary data.</text>
</comment>
<dbReference type="RefSeq" id="WP_378937423.1">
    <property type="nucleotide sequence ID" value="NZ_JBHLVO010000024.1"/>
</dbReference>
<feature type="transmembrane region" description="Helical" evidence="1">
    <location>
        <begin position="6"/>
        <end position="28"/>
    </location>
</feature>
<evidence type="ECO:0000313" key="3">
    <source>
        <dbReference type="Proteomes" id="UP001589854"/>
    </source>
</evidence>
<keyword evidence="1" id="KW-0812">Transmembrane</keyword>
<evidence type="ECO:0000313" key="2">
    <source>
        <dbReference type="EMBL" id="MFC0273782.1"/>
    </source>
</evidence>
<keyword evidence="3" id="KW-1185">Reference proteome</keyword>
<organism evidence="2 3">
    <name type="scientific">Metabacillus herbersteinensis</name>
    <dbReference type="NCBI Taxonomy" id="283816"/>
    <lineage>
        <taxon>Bacteria</taxon>
        <taxon>Bacillati</taxon>
        <taxon>Bacillota</taxon>
        <taxon>Bacilli</taxon>
        <taxon>Bacillales</taxon>
        <taxon>Bacillaceae</taxon>
        <taxon>Metabacillus</taxon>
    </lineage>
</organism>
<accession>A0ABV6GJB3</accession>
<feature type="transmembrane region" description="Helical" evidence="1">
    <location>
        <begin position="298"/>
        <end position="320"/>
    </location>
</feature>
<sequence>MDRLFHWFWGDGIFYILYGVIVIAGLIASKSIMETPLKEKVNQWQYRNRLRKVRADRTPSTTFQYRQPLVKHIYLLIKTTSKEKSEQEVLSFLVITSLLFLFMTTLVFIQFKDIFFAAILGALVGMIPYMVLQLRLRKLRFLMGTEFLSIVQSLTQNYNANSYDMYHALIETQKKIESKQLRTVFLKLISDLQVSKNEDELRLSVTVFVYTAGSSWAKRLGNIIVKSYLYHENVLNTLLVLTRQIEETEEMLEQEKSHTLDSVFNGYLTVPVFILSVILGYFIAGPQDWFKLQFQNPWALSVITMASIGVVFSVFISMMLKRPKNDI</sequence>
<evidence type="ECO:0000256" key="1">
    <source>
        <dbReference type="SAM" id="Phobius"/>
    </source>
</evidence>
<feature type="transmembrane region" description="Helical" evidence="1">
    <location>
        <begin position="114"/>
        <end position="132"/>
    </location>
</feature>
<feature type="transmembrane region" description="Helical" evidence="1">
    <location>
        <begin position="264"/>
        <end position="283"/>
    </location>
</feature>
<evidence type="ECO:0008006" key="4">
    <source>
        <dbReference type="Google" id="ProtNLM"/>
    </source>
</evidence>